<reference evidence="6 8" key="1">
    <citation type="journal article" date="2008" name="Science">
        <title>The Physcomitrella genome reveals evolutionary insights into the conquest of land by plants.</title>
        <authorList>
            <person name="Rensing S."/>
            <person name="Lang D."/>
            <person name="Zimmer A."/>
            <person name="Terry A."/>
            <person name="Salamov A."/>
            <person name="Shapiro H."/>
            <person name="Nishiyama T."/>
            <person name="Perroud P.-F."/>
            <person name="Lindquist E."/>
            <person name="Kamisugi Y."/>
            <person name="Tanahashi T."/>
            <person name="Sakakibara K."/>
            <person name="Fujita T."/>
            <person name="Oishi K."/>
            <person name="Shin-I T."/>
            <person name="Kuroki Y."/>
            <person name="Toyoda A."/>
            <person name="Suzuki Y."/>
            <person name="Hashimoto A."/>
            <person name="Yamaguchi K."/>
            <person name="Sugano A."/>
            <person name="Kohara Y."/>
            <person name="Fujiyama A."/>
            <person name="Anterola A."/>
            <person name="Aoki S."/>
            <person name="Ashton N."/>
            <person name="Barbazuk W.B."/>
            <person name="Barker E."/>
            <person name="Bennetzen J."/>
            <person name="Bezanilla M."/>
            <person name="Blankenship R."/>
            <person name="Cho S.H."/>
            <person name="Dutcher S."/>
            <person name="Estelle M."/>
            <person name="Fawcett J.A."/>
            <person name="Gundlach H."/>
            <person name="Hanada K."/>
            <person name="Heyl A."/>
            <person name="Hicks K.A."/>
            <person name="Hugh J."/>
            <person name="Lohr M."/>
            <person name="Mayer K."/>
            <person name="Melkozernov A."/>
            <person name="Murata T."/>
            <person name="Nelson D."/>
            <person name="Pils B."/>
            <person name="Prigge M."/>
            <person name="Reiss B."/>
            <person name="Renner T."/>
            <person name="Rombauts S."/>
            <person name="Rushton P."/>
            <person name="Sanderfoot A."/>
            <person name="Schween G."/>
            <person name="Shiu S.-H."/>
            <person name="Stueber K."/>
            <person name="Theodoulou F.L."/>
            <person name="Tu H."/>
            <person name="Van de Peer Y."/>
            <person name="Verrier P.J."/>
            <person name="Waters E."/>
            <person name="Wood A."/>
            <person name="Yang L."/>
            <person name="Cove D."/>
            <person name="Cuming A."/>
            <person name="Hasebe M."/>
            <person name="Lucas S."/>
            <person name="Mishler D.B."/>
            <person name="Reski R."/>
            <person name="Grigoriev I."/>
            <person name="Quatrano R.S."/>
            <person name="Boore J.L."/>
        </authorList>
    </citation>
    <scope>NUCLEOTIDE SEQUENCE [LARGE SCALE GENOMIC DNA]</scope>
    <source>
        <strain evidence="7 8">cv. Gransden 2004</strain>
    </source>
</reference>
<proteinExistence type="predicted"/>
<dbReference type="Gramene" id="Pp3c11_23320V3.2">
    <property type="protein sequence ID" value="Pp3c11_23320V3.2"/>
    <property type="gene ID" value="Pp3c11_23320"/>
</dbReference>
<dbReference type="Pfam" id="PF00010">
    <property type="entry name" value="HLH"/>
    <property type="match status" value="1"/>
</dbReference>
<sequence>MTTGQTRRSAFKRWSPTDPMAVLRSSPKFQQHLLKAALFTVPRAHATKKEEVQIQYSNEAETSAQLYSGMRSFRGGPYSSGGSSISAHARNERNRRQKLHDRFMTLRSLVPNITKPDKVSLLGDAVLYVQDLHRRVTELEASKAPTPKTPTEPRVEVTIEKNTAYLKLSSPWQDGLIIHILERLHDFHLEVVDVSARVSHDAVLNAQLKAKVMSSTDGDDNDDDEEEVAKTASTIEATLLSTIANVMSSAR</sequence>
<evidence type="ECO:0000256" key="1">
    <source>
        <dbReference type="ARBA" id="ARBA00004123"/>
    </source>
</evidence>
<dbReference type="GO" id="GO:0046983">
    <property type="term" value="F:protein dimerization activity"/>
    <property type="evidence" value="ECO:0007669"/>
    <property type="project" value="InterPro"/>
</dbReference>
<accession>A0A2K1JVY2</accession>
<dbReference type="EMBL" id="ABEU02000011">
    <property type="protein sequence ID" value="PNR45681.1"/>
    <property type="molecule type" value="Genomic_DNA"/>
</dbReference>
<dbReference type="Gene3D" id="4.10.280.10">
    <property type="entry name" value="Helix-loop-helix DNA-binding domain"/>
    <property type="match status" value="1"/>
</dbReference>
<keyword evidence="2" id="KW-0805">Transcription regulation</keyword>
<evidence type="ECO:0000256" key="4">
    <source>
        <dbReference type="ARBA" id="ARBA00023242"/>
    </source>
</evidence>
<protein>
    <recommendedName>
        <fullName evidence="5">BHLH domain-containing protein</fullName>
    </recommendedName>
</protein>
<dbReference type="InterPro" id="IPR036638">
    <property type="entry name" value="HLH_DNA-bd_sf"/>
</dbReference>
<keyword evidence="3" id="KW-0804">Transcription</keyword>
<dbReference type="PANTHER" id="PTHR46266:SF4">
    <property type="entry name" value="TRANSCRIPTION FACTOR TT8"/>
    <property type="match status" value="1"/>
</dbReference>
<keyword evidence="4" id="KW-0539">Nucleus</keyword>
<dbReference type="PANTHER" id="PTHR46266">
    <property type="entry name" value="TRANSCRIPTION FACTOR TT8"/>
    <property type="match status" value="1"/>
</dbReference>
<dbReference type="InterPro" id="IPR011598">
    <property type="entry name" value="bHLH_dom"/>
</dbReference>
<keyword evidence="8" id="KW-1185">Reference proteome</keyword>
<evidence type="ECO:0000256" key="2">
    <source>
        <dbReference type="ARBA" id="ARBA00023015"/>
    </source>
</evidence>
<gene>
    <name evidence="6" type="ORF">PHYPA_015452</name>
</gene>
<dbReference type="Pfam" id="PF22754">
    <property type="entry name" value="bHLH-TF_ACT-like_plant"/>
    <property type="match status" value="1"/>
</dbReference>
<evidence type="ECO:0000259" key="5">
    <source>
        <dbReference type="PROSITE" id="PS50888"/>
    </source>
</evidence>
<dbReference type="PROSITE" id="PS50888">
    <property type="entry name" value="BHLH"/>
    <property type="match status" value="1"/>
</dbReference>
<dbReference type="SUPFAM" id="SSF47459">
    <property type="entry name" value="HLH, helix-loop-helix DNA-binding domain"/>
    <property type="match status" value="1"/>
</dbReference>
<dbReference type="AlphaFoldDB" id="A0A2K1JVY2"/>
<dbReference type="EnsemblPlants" id="Pp3c11_23320V3.1">
    <property type="protein sequence ID" value="Pp3c11_23320V3.1"/>
    <property type="gene ID" value="Pp3c11_23320"/>
</dbReference>
<dbReference type="InterPro" id="IPR054502">
    <property type="entry name" value="bHLH-TF_ACT-like_plant"/>
</dbReference>
<dbReference type="GO" id="GO:0005634">
    <property type="term" value="C:nucleus"/>
    <property type="evidence" value="ECO:0007669"/>
    <property type="project" value="UniProtKB-SubCell"/>
</dbReference>
<dbReference type="InParanoid" id="A0A2K1JVY2"/>
<organism evidence="6">
    <name type="scientific">Physcomitrium patens</name>
    <name type="common">Spreading-leaved earth moss</name>
    <name type="synonym">Physcomitrella patens</name>
    <dbReference type="NCBI Taxonomy" id="3218"/>
    <lineage>
        <taxon>Eukaryota</taxon>
        <taxon>Viridiplantae</taxon>
        <taxon>Streptophyta</taxon>
        <taxon>Embryophyta</taxon>
        <taxon>Bryophyta</taxon>
        <taxon>Bryophytina</taxon>
        <taxon>Bryopsida</taxon>
        <taxon>Funariidae</taxon>
        <taxon>Funariales</taxon>
        <taxon>Funariaceae</taxon>
        <taxon>Physcomitrium</taxon>
    </lineage>
</organism>
<evidence type="ECO:0000256" key="3">
    <source>
        <dbReference type="ARBA" id="ARBA00023163"/>
    </source>
</evidence>
<feature type="domain" description="BHLH" evidence="5">
    <location>
        <begin position="83"/>
        <end position="132"/>
    </location>
</feature>
<reference evidence="7" key="3">
    <citation type="submission" date="2020-12" db="UniProtKB">
        <authorList>
            <consortium name="EnsemblPlants"/>
        </authorList>
    </citation>
    <scope>IDENTIFICATION</scope>
</reference>
<dbReference type="SMART" id="SM00353">
    <property type="entry name" value="HLH"/>
    <property type="match status" value="1"/>
</dbReference>
<comment type="subcellular location">
    <subcellularLocation>
        <location evidence="1">Nucleus</location>
    </subcellularLocation>
</comment>
<evidence type="ECO:0000313" key="7">
    <source>
        <dbReference type="EnsemblPlants" id="Pp3c11_23320V3.1"/>
    </source>
</evidence>
<name>A0A2K1JVY2_PHYPA</name>
<dbReference type="Proteomes" id="UP000006727">
    <property type="component" value="Chromosome 11"/>
</dbReference>
<dbReference type="EnsemblPlants" id="Pp3c11_23320V3.2">
    <property type="protein sequence ID" value="Pp3c11_23320V3.2"/>
    <property type="gene ID" value="Pp3c11_23320"/>
</dbReference>
<dbReference type="STRING" id="3218.A0A2K1JVY2"/>
<dbReference type="Gramene" id="Pp3c11_23320V3.1">
    <property type="protein sequence ID" value="Pp3c11_23320V3.1"/>
    <property type="gene ID" value="Pp3c11_23320"/>
</dbReference>
<evidence type="ECO:0000313" key="8">
    <source>
        <dbReference type="Proteomes" id="UP000006727"/>
    </source>
</evidence>
<reference evidence="6 8" key="2">
    <citation type="journal article" date="2018" name="Plant J.">
        <title>The Physcomitrella patens chromosome-scale assembly reveals moss genome structure and evolution.</title>
        <authorList>
            <person name="Lang D."/>
            <person name="Ullrich K.K."/>
            <person name="Murat F."/>
            <person name="Fuchs J."/>
            <person name="Jenkins J."/>
            <person name="Haas F.B."/>
            <person name="Piednoel M."/>
            <person name="Gundlach H."/>
            <person name="Van Bel M."/>
            <person name="Meyberg R."/>
            <person name="Vives C."/>
            <person name="Morata J."/>
            <person name="Symeonidi A."/>
            <person name="Hiss M."/>
            <person name="Muchero W."/>
            <person name="Kamisugi Y."/>
            <person name="Saleh O."/>
            <person name="Blanc G."/>
            <person name="Decker E.L."/>
            <person name="van Gessel N."/>
            <person name="Grimwood J."/>
            <person name="Hayes R.D."/>
            <person name="Graham S.W."/>
            <person name="Gunter L.E."/>
            <person name="McDaniel S.F."/>
            <person name="Hoernstein S.N.W."/>
            <person name="Larsson A."/>
            <person name="Li F.W."/>
            <person name="Perroud P.F."/>
            <person name="Phillips J."/>
            <person name="Ranjan P."/>
            <person name="Rokshar D.S."/>
            <person name="Rothfels C.J."/>
            <person name="Schneider L."/>
            <person name="Shu S."/>
            <person name="Stevenson D.W."/>
            <person name="Thummler F."/>
            <person name="Tillich M."/>
            <person name="Villarreal Aguilar J.C."/>
            <person name="Widiez T."/>
            <person name="Wong G.K."/>
            <person name="Wymore A."/>
            <person name="Zhang Y."/>
            <person name="Zimmer A.D."/>
            <person name="Quatrano R.S."/>
            <person name="Mayer K.F.X."/>
            <person name="Goodstein D."/>
            <person name="Casacuberta J.M."/>
            <person name="Vandepoele K."/>
            <person name="Reski R."/>
            <person name="Cuming A.C."/>
            <person name="Tuskan G.A."/>
            <person name="Maumus F."/>
            <person name="Salse J."/>
            <person name="Schmutz J."/>
            <person name="Rensing S.A."/>
        </authorList>
    </citation>
    <scope>NUCLEOTIDE SEQUENCE [LARGE SCALE GENOMIC DNA]</scope>
    <source>
        <strain evidence="7 8">cv. Gransden 2004</strain>
    </source>
</reference>
<evidence type="ECO:0000313" key="6">
    <source>
        <dbReference type="EMBL" id="PNR45681.1"/>
    </source>
</evidence>